<evidence type="ECO:0000313" key="2">
    <source>
        <dbReference type="Proteomes" id="UP000504634"/>
    </source>
</evidence>
<dbReference type="GO" id="GO:0045893">
    <property type="term" value="P:positive regulation of DNA-templated transcription"/>
    <property type="evidence" value="ECO:0007669"/>
    <property type="project" value="TreeGrafter"/>
</dbReference>
<evidence type="ECO:0000313" key="3">
    <source>
        <dbReference type="RefSeq" id="XP_030376373.1"/>
    </source>
</evidence>
<dbReference type="InterPro" id="IPR044822">
    <property type="entry name" value="Myb_DNA-bind_4"/>
</dbReference>
<dbReference type="Pfam" id="PF13837">
    <property type="entry name" value="Myb_DNA-bind_4"/>
    <property type="match status" value="2"/>
</dbReference>
<proteinExistence type="predicted"/>
<feature type="domain" description="Myb/SANT-like DNA-binding" evidence="1">
    <location>
        <begin position="11"/>
        <end position="93"/>
    </location>
</feature>
<name>A0A6J2TMK3_DROLE</name>
<protein>
    <submittedName>
        <fullName evidence="3">Uncharacterized protein LOC115625465</fullName>
    </submittedName>
</protein>
<dbReference type="PANTHER" id="PTHR22666">
    <property type="entry name" value="MYB_SANT-LIKE DNA-BINDING DOMAIN-CONTAINING PROTEIN 1"/>
    <property type="match status" value="1"/>
</dbReference>
<evidence type="ECO:0000259" key="1">
    <source>
        <dbReference type="Pfam" id="PF13837"/>
    </source>
</evidence>
<sequence>MSPTAHKSNRMVWSPWEEDHFMNLWMAALPGLQSGRKLTHVYKEMAEALKQFGIHVDVLKIKAKMEGNKRKFKFEHENFGSSSRWKYYSKMVKILSSLEKLSSRGFEPQDHYSDSSFTPHFDEDCATLSFDDDDISDAPDKNEDIYIKDSQMSPPPVTKRRKTCASETGKELDFKMGKRKCWSPKEEMIFLELWEKNIQELRSERVNMDVYKEMALELFSHGIEIDPGKIKAKIESTKRKFRKIRDTEGPESNWVHYEKLVKILGPLESTKQEPFPDCTSSSSSNASMSSIYFDESNAVMFEPEDENVQVKASENDLVSSTEEIIEVPPPMKSNIFVRGEELLKETHVYNDRPPRESFDIKCASQKSFGELVTNEIKMLDQDLLIETKRKIYNIICDMQVKQFERFSKPK</sequence>
<dbReference type="PANTHER" id="PTHR22666:SF3">
    <property type="entry name" value="MYB_SANT-LIKE DNA-BINDING DOMAIN-CONTAINING PROTEIN 1"/>
    <property type="match status" value="1"/>
</dbReference>
<dbReference type="AlphaFoldDB" id="A0A6J2TMK3"/>
<dbReference type="InterPro" id="IPR026095">
    <property type="entry name" value="Myb/SANT-like_DNA-bd_dom_prot"/>
</dbReference>
<accession>A0A6J2TMK3</accession>
<dbReference type="GeneID" id="115625465"/>
<reference evidence="3" key="1">
    <citation type="submission" date="2025-08" db="UniProtKB">
        <authorList>
            <consortium name="RefSeq"/>
        </authorList>
    </citation>
    <scope>IDENTIFICATION</scope>
    <source>
        <strain evidence="3">11010-0011.00</strain>
        <tissue evidence="3">Whole body</tissue>
    </source>
</reference>
<feature type="domain" description="Myb/SANT-like DNA-binding" evidence="1">
    <location>
        <begin position="179"/>
        <end position="262"/>
    </location>
</feature>
<dbReference type="GO" id="GO:0016604">
    <property type="term" value="C:nuclear body"/>
    <property type="evidence" value="ECO:0007669"/>
    <property type="project" value="TreeGrafter"/>
</dbReference>
<gene>
    <name evidence="3" type="primary">LOC115625465</name>
</gene>
<dbReference type="Proteomes" id="UP000504634">
    <property type="component" value="Unplaced"/>
</dbReference>
<dbReference type="RefSeq" id="XP_030376373.1">
    <property type="nucleotide sequence ID" value="XM_030520513.1"/>
</dbReference>
<organism evidence="2 3">
    <name type="scientific">Drosophila lebanonensis</name>
    <name type="common">Fruit fly</name>
    <name type="synonym">Scaptodrosophila lebanonensis</name>
    <dbReference type="NCBI Taxonomy" id="7225"/>
    <lineage>
        <taxon>Eukaryota</taxon>
        <taxon>Metazoa</taxon>
        <taxon>Ecdysozoa</taxon>
        <taxon>Arthropoda</taxon>
        <taxon>Hexapoda</taxon>
        <taxon>Insecta</taxon>
        <taxon>Pterygota</taxon>
        <taxon>Neoptera</taxon>
        <taxon>Endopterygota</taxon>
        <taxon>Diptera</taxon>
        <taxon>Brachycera</taxon>
        <taxon>Muscomorpha</taxon>
        <taxon>Ephydroidea</taxon>
        <taxon>Drosophilidae</taxon>
        <taxon>Scaptodrosophila</taxon>
    </lineage>
</organism>
<keyword evidence="2" id="KW-1185">Reference proteome</keyword>
<dbReference type="OrthoDB" id="691673at2759"/>